<evidence type="ECO:0000256" key="1">
    <source>
        <dbReference type="SAM" id="Phobius"/>
    </source>
</evidence>
<keyword evidence="4" id="KW-1185">Reference proteome</keyword>
<feature type="transmembrane region" description="Helical" evidence="1">
    <location>
        <begin position="257"/>
        <end position="276"/>
    </location>
</feature>
<keyword evidence="1" id="KW-0472">Membrane</keyword>
<evidence type="ECO:0000313" key="3">
    <source>
        <dbReference type="EMBL" id="TDQ82176.1"/>
    </source>
</evidence>
<keyword evidence="1" id="KW-0812">Transmembrane</keyword>
<feature type="transmembrane region" description="Helical" evidence="1">
    <location>
        <begin position="202"/>
        <end position="220"/>
    </location>
</feature>
<evidence type="ECO:0000313" key="4">
    <source>
        <dbReference type="Proteomes" id="UP000295783"/>
    </source>
</evidence>
<accession>A0A4R6WQV8</accession>
<dbReference type="AlphaFoldDB" id="A0A4R6WQV8"/>
<comment type="caution">
    <text evidence="3">The sequence shown here is derived from an EMBL/GenBank/DDBJ whole genome shotgun (WGS) entry which is preliminary data.</text>
</comment>
<sequence length="287" mass="29890">MQQRAMLALLAGVLLSGLSPILVRLSPVDPGATAFWRLVAAAIMMLLFARFQVRLPLRVIGAVAAAGFLLAADLVLWNMAIVSTTILEATLLVMLYPLLVAAAEILWLKRQLGWPLVAGGLIAFGGAALMSLGPSTGQSSLAGNALALTAAFFYAGSLLIIARSCRGHDVMAVTFWQMLSAALCSLPTLLWEPNFLPADAAAWRFVGIYGLVTVGGYLLINIGLRRIAASIAAILGYAQPVIATVIAYFLLAEMPSHIALLGGAVVLAGLFLAGAARKPTPAAIAAS</sequence>
<name>A0A4R6WQV8_9PROT</name>
<organism evidence="3 4">
    <name type="scientific">Dongia mobilis</name>
    <dbReference type="NCBI Taxonomy" id="578943"/>
    <lineage>
        <taxon>Bacteria</taxon>
        <taxon>Pseudomonadati</taxon>
        <taxon>Pseudomonadota</taxon>
        <taxon>Alphaproteobacteria</taxon>
        <taxon>Rhodospirillales</taxon>
        <taxon>Dongiaceae</taxon>
        <taxon>Dongia</taxon>
    </lineage>
</organism>
<proteinExistence type="predicted"/>
<dbReference type="Pfam" id="PF00892">
    <property type="entry name" value="EamA"/>
    <property type="match status" value="2"/>
</dbReference>
<feature type="transmembrane region" description="Helical" evidence="1">
    <location>
        <begin position="227"/>
        <end position="251"/>
    </location>
</feature>
<feature type="transmembrane region" description="Helical" evidence="1">
    <location>
        <begin position="170"/>
        <end position="190"/>
    </location>
</feature>
<dbReference type="PANTHER" id="PTHR22911">
    <property type="entry name" value="ACYL-MALONYL CONDENSING ENZYME-RELATED"/>
    <property type="match status" value="1"/>
</dbReference>
<reference evidence="3 4" key="1">
    <citation type="submission" date="2019-03" db="EMBL/GenBank/DDBJ databases">
        <title>Genomic Encyclopedia of Type Strains, Phase III (KMG-III): the genomes of soil and plant-associated and newly described type strains.</title>
        <authorList>
            <person name="Whitman W."/>
        </authorList>
    </citation>
    <scope>NUCLEOTIDE SEQUENCE [LARGE SCALE GENOMIC DNA]</scope>
    <source>
        <strain evidence="3 4">CGMCC 1.7660</strain>
    </source>
</reference>
<dbReference type="InterPro" id="IPR000620">
    <property type="entry name" value="EamA_dom"/>
</dbReference>
<evidence type="ECO:0000259" key="2">
    <source>
        <dbReference type="Pfam" id="PF00892"/>
    </source>
</evidence>
<gene>
    <name evidence="3" type="ORF">A8950_1998</name>
</gene>
<feature type="transmembrane region" description="Helical" evidence="1">
    <location>
        <begin position="35"/>
        <end position="53"/>
    </location>
</feature>
<feature type="transmembrane region" description="Helical" evidence="1">
    <location>
        <begin position="86"/>
        <end position="107"/>
    </location>
</feature>
<protein>
    <submittedName>
        <fullName evidence="3">Threonine/homoserine efflux transporter RhtA</fullName>
    </submittedName>
</protein>
<dbReference type="SUPFAM" id="SSF103481">
    <property type="entry name" value="Multidrug resistance efflux transporter EmrE"/>
    <property type="match status" value="2"/>
</dbReference>
<dbReference type="EMBL" id="SNYW01000008">
    <property type="protein sequence ID" value="TDQ82176.1"/>
    <property type="molecule type" value="Genomic_DNA"/>
</dbReference>
<feature type="transmembrane region" description="Helical" evidence="1">
    <location>
        <begin position="60"/>
        <end position="80"/>
    </location>
</feature>
<feature type="transmembrane region" description="Helical" evidence="1">
    <location>
        <begin position="114"/>
        <end position="133"/>
    </location>
</feature>
<feature type="domain" description="EamA" evidence="2">
    <location>
        <begin position="5"/>
        <end position="131"/>
    </location>
</feature>
<dbReference type="Proteomes" id="UP000295783">
    <property type="component" value="Unassembled WGS sequence"/>
</dbReference>
<feature type="transmembrane region" description="Helical" evidence="1">
    <location>
        <begin position="145"/>
        <end position="163"/>
    </location>
</feature>
<feature type="domain" description="EamA" evidence="2">
    <location>
        <begin position="142"/>
        <end position="273"/>
    </location>
</feature>
<dbReference type="InterPro" id="IPR037185">
    <property type="entry name" value="EmrE-like"/>
</dbReference>
<keyword evidence="1" id="KW-1133">Transmembrane helix</keyword>
<dbReference type="GO" id="GO:0016020">
    <property type="term" value="C:membrane"/>
    <property type="evidence" value="ECO:0007669"/>
    <property type="project" value="InterPro"/>
</dbReference>